<gene>
    <name evidence="1" type="ORF">JEU22_05020</name>
</gene>
<dbReference type="AlphaFoldDB" id="A0A8I1JGY2"/>
<sequence length="115" mass="13243">MATQPFRLETTLERLIEALEIFKLTSSVIPARPTYSDEEAQKVTSDRLRLAKGMDEFNDEIRAIFYTLKFSGVKEKDFAQMIEHVKPEGVLVTIDPSFPTGVETFREWQERNSAN</sequence>
<dbReference type="RefSeq" id="WP_198746879.1">
    <property type="nucleotide sequence ID" value="NZ_JAEHTE010000002.1"/>
</dbReference>
<accession>A0A8I1JGY2</accession>
<protein>
    <submittedName>
        <fullName evidence="1">Uncharacterized protein</fullName>
    </submittedName>
</protein>
<organism evidence="1 2">
    <name type="scientific">Pseudomonas putida</name>
    <name type="common">Arthrobacter siderocapsulatus</name>
    <dbReference type="NCBI Taxonomy" id="303"/>
    <lineage>
        <taxon>Bacteria</taxon>
        <taxon>Pseudomonadati</taxon>
        <taxon>Pseudomonadota</taxon>
        <taxon>Gammaproteobacteria</taxon>
        <taxon>Pseudomonadales</taxon>
        <taxon>Pseudomonadaceae</taxon>
        <taxon>Pseudomonas</taxon>
    </lineage>
</organism>
<evidence type="ECO:0000313" key="1">
    <source>
        <dbReference type="EMBL" id="MBI6883267.1"/>
    </source>
</evidence>
<evidence type="ECO:0000313" key="2">
    <source>
        <dbReference type="Proteomes" id="UP000637061"/>
    </source>
</evidence>
<dbReference type="Proteomes" id="UP000637061">
    <property type="component" value="Unassembled WGS sequence"/>
</dbReference>
<name>A0A8I1JGY2_PSEPU</name>
<reference evidence="1" key="1">
    <citation type="submission" date="2020-12" db="EMBL/GenBank/DDBJ databases">
        <title>Enhanced detection system for hospital associated transmission using whole genome sequencing surveillance.</title>
        <authorList>
            <person name="Harrison L.H."/>
            <person name="Van Tyne D."/>
            <person name="Marsh J.W."/>
            <person name="Griffith M.P."/>
            <person name="Snyder D.J."/>
            <person name="Cooper V.S."/>
            <person name="Mustapha M."/>
        </authorList>
    </citation>
    <scope>NUCLEOTIDE SEQUENCE</scope>
    <source>
        <strain evidence="1">PSB00042</strain>
    </source>
</reference>
<dbReference type="EMBL" id="JAEHTE010000002">
    <property type="protein sequence ID" value="MBI6883267.1"/>
    <property type="molecule type" value="Genomic_DNA"/>
</dbReference>
<comment type="caution">
    <text evidence="1">The sequence shown here is derived from an EMBL/GenBank/DDBJ whole genome shotgun (WGS) entry which is preliminary data.</text>
</comment>
<proteinExistence type="predicted"/>